<keyword evidence="2" id="KW-1185">Reference proteome</keyword>
<dbReference type="SFLD" id="SFLDG01135">
    <property type="entry name" value="C1.5.6:_HAD__Beta-PGM__Phospha"/>
    <property type="match status" value="1"/>
</dbReference>
<dbReference type="SFLD" id="SFLDG01129">
    <property type="entry name" value="C1.5:_HAD__Beta-PGM__Phosphata"/>
    <property type="match status" value="1"/>
</dbReference>
<dbReference type="PANTHER" id="PTHR43434:SF19">
    <property type="entry name" value="PHOSPHONOACETALDEHYDE HYDROLASE"/>
    <property type="match status" value="1"/>
</dbReference>
<dbReference type="RefSeq" id="WP_155174005.1">
    <property type="nucleotide sequence ID" value="NZ_BAAAFL010000068.1"/>
</dbReference>
<dbReference type="InterPro" id="IPR050155">
    <property type="entry name" value="HAD-like_hydrolase_sf"/>
</dbReference>
<name>A0ABW9RTI5_9BACT</name>
<dbReference type="Gene3D" id="3.40.50.1000">
    <property type="entry name" value="HAD superfamily/HAD-like"/>
    <property type="match status" value="1"/>
</dbReference>
<dbReference type="NCBIfam" id="TIGR01549">
    <property type="entry name" value="HAD-SF-IA-v1"/>
    <property type="match status" value="1"/>
</dbReference>
<comment type="caution">
    <text evidence="1">The sequence shown here is derived from an EMBL/GenBank/DDBJ whole genome shotgun (WGS) entry which is preliminary data.</text>
</comment>
<dbReference type="InterPro" id="IPR006439">
    <property type="entry name" value="HAD-SF_hydro_IA"/>
</dbReference>
<dbReference type="SFLD" id="SFLDS00003">
    <property type="entry name" value="Haloacid_Dehalogenase"/>
    <property type="match status" value="1"/>
</dbReference>
<proteinExistence type="predicted"/>
<dbReference type="SUPFAM" id="SSF56784">
    <property type="entry name" value="HAD-like"/>
    <property type="match status" value="1"/>
</dbReference>
<organism evidence="1 2">
    <name type="scientific">Fulvivirga kasyanovii</name>
    <dbReference type="NCBI Taxonomy" id="396812"/>
    <lineage>
        <taxon>Bacteria</taxon>
        <taxon>Pseudomonadati</taxon>
        <taxon>Bacteroidota</taxon>
        <taxon>Cytophagia</taxon>
        <taxon>Cytophagales</taxon>
        <taxon>Fulvivirgaceae</taxon>
        <taxon>Fulvivirga</taxon>
    </lineage>
</organism>
<keyword evidence="1" id="KW-0378">Hydrolase</keyword>
<evidence type="ECO:0000313" key="1">
    <source>
        <dbReference type="EMBL" id="MTI26997.1"/>
    </source>
</evidence>
<dbReference type="PANTHER" id="PTHR43434">
    <property type="entry name" value="PHOSPHOGLYCOLATE PHOSPHATASE"/>
    <property type="match status" value="1"/>
</dbReference>
<sequence length="234" mass="25982">MSEIKLVVFDMAGTTVHDNRNVHQVLKAALARQNVDISLEEANEVMGIPKPIAIRYLLDQKYSGEITEQLIDQIHQDFVQSMVSFYREDPSVKEKQGASRVFGKLRDNNIKIALDTGFDRKTADAILERLDWTGLVDCTVTSDEVKHGRPHPDMIFKAMEQTGIEDVKAVVKVGDTVSDLQQGSSAGCRYVVGVTSGACTGDELVVEPHTHLIENLEELLPIIGFDRAAYQWVG</sequence>
<dbReference type="Gene3D" id="1.10.150.240">
    <property type="entry name" value="Putative phosphatase, domain 2"/>
    <property type="match status" value="1"/>
</dbReference>
<dbReference type="GO" id="GO:0016787">
    <property type="term" value="F:hydrolase activity"/>
    <property type="evidence" value="ECO:0007669"/>
    <property type="project" value="UniProtKB-KW"/>
</dbReference>
<dbReference type="Proteomes" id="UP000798808">
    <property type="component" value="Unassembled WGS sequence"/>
</dbReference>
<dbReference type="EMBL" id="SMLW01000607">
    <property type="protein sequence ID" value="MTI26997.1"/>
    <property type="molecule type" value="Genomic_DNA"/>
</dbReference>
<dbReference type="InterPro" id="IPR023198">
    <property type="entry name" value="PGP-like_dom2"/>
</dbReference>
<dbReference type="InterPro" id="IPR041492">
    <property type="entry name" value="HAD_2"/>
</dbReference>
<dbReference type="InterPro" id="IPR036412">
    <property type="entry name" value="HAD-like_sf"/>
</dbReference>
<dbReference type="Pfam" id="PF13419">
    <property type="entry name" value="HAD_2"/>
    <property type="match status" value="1"/>
</dbReference>
<evidence type="ECO:0000313" key="2">
    <source>
        <dbReference type="Proteomes" id="UP000798808"/>
    </source>
</evidence>
<dbReference type="InterPro" id="IPR023214">
    <property type="entry name" value="HAD_sf"/>
</dbReference>
<gene>
    <name evidence="1" type="ORF">E1163_18715</name>
</gene>
<accession>A0ABW9RTI5</accession>
<reference evidence="1 2" key="1">
    <citation type="submission" date="2019-02" db="EMBL/GenBank/DDBJ databases">
        <authorList>
            <person name="Goldberg S.R."/>
            <person name="Haltli B.A."/>
            <person name="Correa H."/>
            <person name="Russell K.G."/>
        </authorList>
    </citation>
    <scope>NUCLEOTIDE SEQUENCE [LARGE SCALE GENOMIC DNA]</scope>
    <source>
        <strain evidence="1 2">JCM 16186</strain>
    </source>
</reference>
<protein>
    <submittedName>
        <fullName evidence="1">HAD family hydrolase</fullName>
    </submittedName>
</protein>